<proteinExistence type="predicted"/>
<dbReference type="EMBL" id="SNZG01000048">
    <property type="protein sequence ID" value="TDR33817.1"/>
    <property type="molecule type" value="Genomic_DNA"/>
</dbReference>
<keyword evidence="4" id="KW-1185">Reference proteome</keyword>
<dbReference type="RefSeq" id="WP_109350378.1">
    <property type="nucleotide sequence ID" value="NZ_BJUE01000056.1"/>
</dbReference>
<evidence type="ECO:0000313" key="3">
    <source>
        <dbReference type="Proteomes" id="UP000254330"/>
    </source>
</evidence>
<accession>A0A8B4Q4Z8</accession>
<protein>
    <submittedName>
        <fullName evidence="1">Uncharacterized protein</fullName>
    </submittedName>
</protein>
<organism evidence="1 3">
    <name type="scientific">Kurthia zopfii</name>
    <dbReference type="NCBI Taxonomy" id="1650"/>
    <lineage>
        <taxon>Bacteria</taxon>
        <taxon>Bacillati</taxon>
        <taxon>Bacillota</taxon>
        <taxon>Bacilli</taxon>
        <taxon>Bacillales</taxon>
        <taxon>Caryophanaceae</taxon>
        <taxon>Kurthia</taxon>
    </lineage>
</organism>
<dbReference type="OrthoDB" id="2706316at2"/>
<comment type="caution">
    <text evidence="1">The sequence shown here is derived from an EMBL/GenBank/DDBJ whole genome shotgun (WGS) entry which is preliminary data.</text>
</comment>
<evidence type="ECO:0000313" key="2">
    <source>
        <dbReference type="EMBL" id="TDR33817.1"/>
    </source>
</evidence>
<sequence>MGYILPITNYQLMQYANVERAGPRHYAYVAGVEKARSQSRFEKELERYYDRTELKKENKLPLPKAFVTAPLLGKEMQKGRHLNTYV</sequence>
<gene>
    <name evidence="2" type="ORF">DFR61_14821</name>
    <name evidence="1" type="ORF">NCTC10597_00545</name>
</gene>
<dbReference type="EMBL" id="UGNP01000001">
    <property type="protein sequence ID" value="STX08877.1"/>
    <property type="molecule type" value="Genomic_DNA"/>
</dbReference>
<reference evidence="1 3" key="1">
    <citation type="submission" date="2018-06" db="EMBL/GenBank/DDBJ databases">
        <authorList>
            <consortium name="Pathogen Informatics"/>
            <person name="Doyle S."/>
        </authorList>
    </citation>
    <scope>NUCLEOTIDE SEQUENCE [LARGE SCALE GENOMIC DNA]</scope>
    <source>
        <strain evidence="1 3">NCTC10597</strain>
    </source>
</reference>
<dbReference type="Proteomes" id="UP000294641">
    <property type="component" value="Unassembled WGS sequence"/>
</dbReference>
<evidence type="ECO:0000313" key="1">
    <source>
        <dbReference type="EMBL" id="STX08877.1"/>
    </source>
</evidence>
<evidence type="ECO:0000313" key="4">
    <source>
        <dbReference type="Proteomes" id="UP000294641"/>
    </source>
</evidence>
<dbReference type="Proteomes" id="UP000254330">
    <property type="component" value="Unassembled WGS sequence"/>
</dbReference>
<name>A0A8B4Q4Z8_9BACL</name>
<dbReference type="AlphaFoldDB" id="A0A8B4Q4Z8"/>
<reference evidence="2 4" key="2">
    <citation type="submission" date="2019-03" db="EMBL/GenBank/DDBJ databases">
        <title>Genomic Encyclopedia of Type Strains, Phase IV (KMG-IV): sequencing the most valuable type-strain genomes for metagenomic binning, comparative biology and taxonomic classification.</title>
        <authorList>
            <person name="Goeker M."/>
        </authorList>
    </citation>
    <scope>NUCLEOTIDE SEQUENCE [LARGE SCALE GENOMIC DNA]</scope>
    <source>
        <strain evidence="2 4">DSM 20580</strain>
    </source>
</reference>